<reference evidence="3 4" key="1">
    <citation type="submission" date="2018-08" db="EMBL/GenBank/DDBJ databases">
        <title>Isolation, diversity and antifungal activity of Actinobacteria from wheat.</title>
        <authorList>
            <person name="Han C."/>
        </authorList>
    </citation>
    <scope>NUCLEOTIDE SEQUENCE [LARGE SCALE GENOMIC DNA]</scope>
    <source>
        <strain evidence="3 4">NEAU-YY421</strain>
    </source>
</reference>
<evidence type="ECO:0000259" key="2">
    <source>
        <dbReference type="Pfam" id="PF04233"/>
    </source>
</evidence>
<evidence type="ECO:0000256" key="1">
    <source>
        <dbReference type="SAM" id="MobiDB-lite"/>
    </source>
</evidence>
<dbReference type="AlphaFoldDB" id="A0A372LZY2"/>
<protein>
    <recommendedName>
        <fullName evidence="2">Phage head morphogenesis domain-containing protein</fullName>
    </recommendedName>
</protein>
<gene>
    <name evidence="3" type="ORF">DY218_27200</name>
</gene>
<keyword evidence="4" id="KW-1185">Reference proteome</keyword>
<evidence type="ECO:0000313" key="3">
    <source>
        <dbReference type="EMBL" id="RFU83597.1"/>
    </source>
</evidence>
<dbReference type="Proteomes" id="UP000263094">
    <property type="component" value="Unassembled WGS sequence"/>
</dbReference>
<dbReference type="EMBL" id="QUAK01000194">
    <property type="protein sequence ID" value="RFU83597.1"/>
    <property type="molecule type" value="Genomic_DNA"/>
</dbReference>
<accession>A0A372LZY2</accession>
<proteinExistence type="predicted"/>
<feature type="compositionally biased region" description="Acidic residues" evidence="1">
    <location>
        <begin position="444"/>
        <end position="455"/>
    </location>
</feature>
<name>A0A372LZY2_9ACTN</name>
<sequence>MHGGSGVTPETASAEQALTHAARQAIGAYVAAIEERALASLTAAGPSYSDRPLWRRLVAQYLAPAFRQAWRTGFAQARRTPPGPEQDTSDTDLDQLATRTLGITDRVADAFRTVIARAENTGALRDRVAQLATLEEWHGQADIMGRTAAATALNAGLMAGALDAEQATGERWEKTWLATSDARTRHTHRAAHGQRRRLNQPFRVGRSRMQFPGDPRAPLSEVMNCRCTILVARAGDPSLTAPPLPDVEAPMNQALAYAPWDALTAAGGVTLDSDGAWSGPISLVNTWSADGRMLALDQAEELRVRPLPLPVAVQYQLAQGHDGAKVGLMSLDEVWREGDQVMGSGRIDTTDPEGAALARKISDGFLRFVSADIDQADTETVCIGSDGTPDTDCDPQDPAMTDGSQVGQIFTGWRIMGATLVAHPAFPDAHVALADTPPPAEPAAEPDEQDEEEEREGCYLLDPDTGRWNRVDCDTEDAVPAAELPEDADIALATTAGVELAVSTSLPWAPKDTAWDGDAAKERLFAWATDGEQLDPAKLRRAFLVEDGGPQERGSWSYPVADVIDGELTLVWAGVVAAKAALGGARGATPPKGAEQAKATVDKLIDAGNKHFDDGDGGGGAEGEALETALTASGAGAGWMPPTEYFRDPQLTELTLWQYDSQTRRVWGHIAGWNVPHVSFQGRQVFAPHSPSAYERFHMRPIPTSEGLVDVGPLCLGTDHAPWSRPGQNSGKRAVNHYESTGSIIAAVRCGEDAHGIWMSGVLLPSVTDEQMLQLQLATLSGDWRNEGGGLDLKAVLAVPAGHEGFYTPKSAATDRSDYALVASGALTPDVLDVARRRTATGQAWTEETGGRGNTVRMARSLARVDQLAARTTNRRLRPRVERAHALAVRSNAHRLGARSRRAQALAARATPADADAEGGEEWANWIEQTGTGHLPRYIREIANALMRSGRTESQAIQIAVGRTKSWCRGGGNVKADTRAKACAAVAEWEAKRAEARAS</sequence>
<evidence type="ECO:0000313" key="4">
    <source>
        <dbReference type="Proteomes" id="UP000263094"/>
    </source>
</evidence>
<feature type="domain" description="Phage head morphogenesis" evidence="2">
    <location>
        <begin position="108"/>
        <end position="229"/>
    </location>
</feature>
<feature type="region of interest" description="Disordered" evidence="1">
    <location>
        <begin position="434"/>
        <end position="455"/>
    </location>
</feature>
<dbReference type="InterPro" id="IPR006528">
    <property type="entry name" value="Phage_head_morphogenesis_dom"/>
</dbReference>
<comment type="caution">
    <text evidence="3">The sequence shown here is derived from an EMBL/GenBank/DDBJ whole genome shotgun (WGS) entry which is preliminary data.</text>
</comment>
<dbReference type="Pfam" id="PF04233">
    <property type="entry name" value="Phage_Mu_F"/>
    <property type="match status" value="1"/>
</dbReference>
<organism evidence="3 4">
    <name type="scientific">Streptomyces triticagri</name>
    <dbReference type="NCBI Taxonomy" id="2293568"/>
    <lineage>
        <taxon>Bacteria</taxon>
        <taxon>Bacillati</taxon>
        <taxon>Actinomycetota</taxon>
        <taxon>Actinomycetes</taxon>
        <taxon>Kitasatosporales</taxon>
        <taxon>Streptomycetaceae</taxon>
        <taxon>Streptomyces</taxon>
    </lineage>
</organism>